<evidence type="ECO:0000313" key="3">
    <source>
        <dbReference type="Proteomes" id="UP000279236"/>
    </source>
</evidence>
<accession>A0A427XV78</accession>
<dbReference type="GeneID" id="39592244"/>
<evidence type="ECO:0000313" key="2">
    <source>
        <dbReference type="EMBL" id="RSH82707.1"/>
    </source>
</evidence>
<dbReference type="SUPFAM" id="SSF52777">
    <property type="entry name" value="CoA-dependent acyltransferases"/>
    <property type="match status" value="1"/>
</dbReference>
<feature type="region of interest" description="Disordered" evidence="1">
    <location>
        <begin position="1"/>
        <end position="20"/>
    </location>
</feature>
<dbReference type="Proteomes" id="UP000279236">
    <property type="component" value="Unassembled WGS sequence"/>
</dbReference>
<comment type="caution">
    <text evidence="2">The sequence shown here is derived from an EMBL/GenBank/DDBJ whole genome shotgun (WGS) entry which is preliminary data.</text>
</comment>
<dbReference type="RefSeq" id="XP_028476939.1">
    <property type="nucleotide sequence ID" value="XM_028623046.1"/>
</dbReference>
<dbReference type="Gene3D" id="3.30.559.10">
    <property type="entry name" value="Chloramphenicol acetyltransferase-like domain"/>
    <property type="match status" value="1"/>
</dbReference>
<dbReference type="EMBL" id="RSCE01000005">
    <property type="protein sequence ID" value="RSH82707.1"/>
    <property type="molecule type" value="Genomic_DNA"/>
</dbReference>
<keyword evidence="3" id="KW-1185">Reference proteome</keyword>
<dbReference type="OrthoDB" id="2581980at2759"/>
<proteinExistence type="predicted"/>
<dbReference type="InterPro" id="IPR023213">
    <property type="entry name" value="CAT-like_dom_sf"/>
</dbReference>
<gene>
    <name evidence="2" type="ORF">EHS24_007701</name>
</gene>
<feature type="region of interest" description="Disordered" evidence="1">
    <location>
        <begin position="456"/>
        <end position="496"/>
    </location>
</feature>
<evidence type="ECO:0000256" key="1">
    <source>
        <dbReference type="SAM" id="MobiDB-lite"/>
    </source>
</evidence>
<name>A0A427XV78_9TREE</name>
<organism evidence="2 3">
    <name type="scientific">Apiotrichum porosum</name>
    <dbReference type="NCBI Taxonomy" id="105984"/>
    <lineage>
        <taxon>Eukaryota</taxon>
        <taxon>Fungi</taxon>
        <taxon>Dikarya</taxon>
        <taxon>Basidiomycota</taxon>
        <taxon>Agaricomycotina</taxon>
        <taxon>Tremellomycetes</taxon>
        <taxon>Trichosporonales</taxon>
        <taxon>Trichosporonaceae</taxon>
        <taxon>Apiotrichum</taxon>
    </lineage>
</organism>
<protein>
    <submittedName>
        <fullName evidence="2">Uncharacterized protein</fullName>
    </submittedName>
</protein>
<dbReference type="AlphaFoldDB" id="A0A427XV78"/>
<sequence length="496" mass="53820">MVAQGFITPAPPANPTTQGRQEVPIAPVSNWAVGNVSSVLVFPSTLDPARLEAAFARAASFWPSVVGRYVKATVPGGPEFAISLTNSPIPFSTQVVDDEYPYPDRHVIQPDLGSFIPPLAGDYFVAGADAPLVTVRLSTLKNGNSVLGVNWAHILGDAAAFSRFLEDVSLLYNLPAADLDDDMPTLEPHVRLPPYSEQIGKDFKFDLLNPLPLEEVGKGYGDAVTSSQMFTVTLTPEEVKHITSLKTPGEHLSDNDLIAGWWVSVLERAGQRVEYVVQTINYRSFHKDHPAFPRNLSTLGANVAQMRQIPLPASSALGTNTPNSNRRALTVARTVRAGMNQLRNDPELMLQWLSNAAHQIGTAAHEGKSFCLVPPPGGVVVNSNLRYDWAIKFGQASANYHTDVSLARFLRVFQANPDANSDPYNPSPRGVELVFRVEQGPAVEAVTRVIAGDRRAWAEGGPVGGEDEEEEPKEPEVRAFGFGQNVHRPSYGGYGN</sequence>
<reference evidence="2 3" key="1">
    <citation type="submission" date="2018-11" db="EMBL/GenBank/DDBJ databases">
        <title>Genome sequence of Apiotrichum porosum DSM 27194.</title>
        <authorList>
            <person name="Aliyu H."/>
            <person name="Gorte O."/>
            <person name="Ochsenreither K."/>
        </authorList>
    </citation>
    <scope>NUCLEOTIDE SEQUENCE [LARGE SCALE GENOMIC DNA]</scope>
    <source>
        <strain evidence="2 3">DSM 27194</strain>
    </source>
</reference>